<dbReference type="InterPro" id="IPR025637">
    <property type="entry name" value="DUF4333"/>
</dbReference>
<organism evidence="2 3">
    <name type="scientific">Mycolicibacterium novocastrense</name>
    <name type="common">Mycobacterium novocastrense</name>
    <dbReference type="NCBI Taxonomy" id="59813"/>
    <lineage>
        <taxon>Bacteria</taxon>
        <taxon>Bacillati</taxon>
        <taxon>Actinomycetota</taxon>
        <taxon>Actinomycetes</taxon>
        <taxon>Mycobacteriales</taxon>
        <taxon>Mycobacteriaceae</taxon>
        <taxon>Mycolicibacterium</taxon>
    </lineage>
</organism>
<protein>
    <recommendedName>
        <fullName evidence="1">DUF4333 domain-containing protein</fullName>
    </recommendedName>
</protein>
<dbReference type="EMBL" id="BCTA01000023">
    <property type="protein sequence ID" value="GAT08436.1"/>
    <property type="molecule type" value="Genomic_DNA"/>
</dbReference>
<keyword evidence="3" id="KW-1185">Reference proteome</keyword>
<sequence length="92" mass="9865">MLGVALWLFGYFDGNTVLDVRQVEAGVARILSDPINGYGANTVTDVACNGGEDPKVKQGNSFSCQVTLNGNPRQVQVVFRDDAGTYEVDGPR</sequence>
<feature type="domain" description="DUF4333" evidence="1">
    <location>
        <begin position="4"/>
        <end position="84"/>
    </location>
</feature>
<evidence type="ECO:0000313" key="3">
    <source>
        <dbReference type="Proteomes" id="UP000069773"/>
    </source>
</evidence>
<dbReference type="Proteomes" id="UP000069773">
    <property type="component" value="Unassembled WGS sequence"/>
</dbReference>
<evidence type="ECO:0000313" key="2">
    <source>
        <dbReference type="EMBL" id="GAT08436.1"/>
    </source>
</evidence>
<accession>A0ABQ0KGV1</accession>
<name>A0ABQ0KGV1_MYCNV</name>
<evidence type="ECO:0000259" key="1">
    <source>
        <dbReference type="Pfam" id="PF14230"/>
    </source>
</evidence>
<gene>
    <name evidence="2" type="ORF">RMCN_1569</name>
</gene>
<comment type="caution">
    <text evidence="2">The sequence shown here is derived from an EMBL/GenBank/DDBJ whole genome shotgun (WGS) entry which is preliminary data.</text>
</comment>
<reference evidence="2 3" key="1">
    <citation type="journal article" date="2016" name="Genome Announc.">
        <title>Draft Genome Sequences of Five Rapidly Growing Mycobacterium Species, M. thermoresistibile, M. fortuitum subsp. acetamidolyticum, M. canariasense, M. brisbanense, and M. novocastrense.</title>
        <authorList>
            <person name="Katahira K."/>
            <person name="Ogura Y."/>
            <person name="Gotoh Y."/>
            <person name="Hayashi T."/>
        </authorList>
    </citation>
    <scope>NUCLEOTIDE SEQUENCE [LARGE SCALE GENOMIC DNA]</scope>
    <source>
        <strain evidence="2 3">JCM18114</strain>
    </source>
</reference>
<proteinExistence type="predicted"/>
<dbReference type="Pfam" id="PF14230">
    <property type="entry name" value="DUF4333"/>
    <property type="match status" value="1"/>
</dbReference>